<accession>R4YUI4</accession>
<reference evidence="2 3" key="1">
    <citation type="journal article" date="2013" name="Nat. Commun.">
        <title>Genome sequence and functional genomic analysis of the oil-degrading bacterium Oleispira antarctica.</title>
        <authorList>
            <person name="Kube M."/>
            <person name="Chernikova T.N."/>
            <person name="Al-Ramahi Y."/>
            <person name="Beloqui A."/>
            <person name="Lopez-Cortez N."/>
            <person name="Guazzaroni M.E."/>
            <person name="Heipieper H.J."/>
            <person name="Klages S."/>
            <person name="Kotsyurbenko O.R."/>
            <person name="Langer I."/>
            <person name="Nechitaylo T.Y."/>
            <person name="Lunsdorf H."/>
            <person name="Fernandez M."/>
            <person name="Juarez S."/>
            <person name="Ciordia S."/>
            <person name="Singer A."/>
            <person name="Kagan O."/>
            <person name="Egorova O."/>
            <person name="Petit P.A."/>
            <person name="Stogios P."/>
            <person name="Kim Y."/>
            <person name="Tchigvintsev A."/>
            <person name="Flick R."/>
            <person name="Denaro R."/>
            <person name="Genovese M."/>
            <person name="Albar J.P."/>
            <person name="Reva O.N."/>
            <person name="Martinez-Gomariz M."/>
            <person name="Tran H."/>
            <person name="Ferrer M."/>
            <person name="Savchenko A."/>
            <person name="Yakunin A.F."/>
            <person name="Yakimov M.M."/>
            <person name="Golyshina O.V."/>
            <person name="Reinhardt R."/>
            <person name="Golyshin P.N."/>
        </authorList>
    </citation>
    <scope>NUCLEOTIDE SEQUENCE [LARGE SCALE GENOMIC DNA]</scope>
</reference>
<dbReference type="PATRIC" id="fig|698738.3.peg.3867"/>
<dbReference type="KEGG" id="oai:OLEAN_C37170"/>
<name>R4YUI4_OLEAN</name>
<dbReference type="OrthoDB" id="9793561at2"/>
<dbReference type="HOGENOM" id="CLU_074587_1_0_6"/>
<keyword evidence="1" id="KW-0732">Signal</keyword>
<dbReference type="Proteomes" id="UP000032749">
    <property type="component" value="Chromosome"/>
</dbReference>
<dbReference type="EMBL" id="FO203512">
    <property type="protein sequence ID" value="CCK77893.1"/>
    <property type="molecule type" value="Genomic_DNA"/>
</dbReference>
<organism evidence="2 3">
    <name type="scientific">Oleispira antarctica RB-8</name>
    <dbReference type="NCBI Taxonomy" id="698738"/>
    <lineage>
        <taxon>Bacteria</taxon>
        <taxon>Pseudomonadati</taxon>
        <taxon>Pseudomonadota</taxon>
        <taxon>Gammaproteobacteria</taxon>
        <taxon>Oceanospirillales</taxon>
        <taxon>Oceanospirillaceae</taxon>
        <taxon>Oleispira</taxon>
    </lineage>
</organism>
<feature type="signal peptide" evidence="1">
    <location>
        <begin position="1"/>
        <end position="26"/>
    </location>
</feature>
<dbReference type="Pfam" id="PF09694">
    <property type="entry name" value="Gcw_chp"/>
    <property type="match status" value="1"/>
</dbReference>
<dbReference type="AlphaFoldDB" id="R4YUI4"/>
<dbReference type="STRING" id="698738.OLEAN_C37170"/>
<proteinExistence type="predicted"/>
<sequence length="225" mass="23903">MTKLSQAIALATAMTAGLVATTTSQAEVEVAASAAVSNMYLWRGQDLGAQGVPAISGDLTVSASGAYAGVWTSSGDTSAGQEYDLFVGYGMETGDLALDVSYWSYIYPGAEGDDIADLHEIVASAAFKGASLGVYYNIDQDEDEATDYVYTTLGYGVDKFSATYGMTTFSDTEDKDYSHLDLSYAYNDNVSFTLSQVVSSDLDEDENGPDRSPKVVVTYSLPIEL</sequence>
<dbReference type="InterPro" id="IPR010239">
    <property type="entry name" value="CHP02001"/>
</dbReference>
<gene>
    <name evidence="2" type="ORF">OLEAN_C37170</name>
</gene>
<dbReference type="SUPFAM" id="SSF56935">
    <property type="entry name" value="Porins"/>
    <property type="match status" value="1"/>
</dbReference>
<protein>
    <recommendedName>
        <fullName evidence="4">Histidine kinase</fullName>
    </recommendedName>
</protein>
<evidence type="ECO:0000313" key="3">
    <source>
        <dbReference type="Proteomes" id="UP000032749"/>
    </source>
</evidence>
<keyword evidence="3" id="KW-1185">Reference proteome</keyword>
<feature type="chain" id="PRO_5004383552" description="Histidine kinase" evidence="1">
    <location>
        <begin position="27"/>
        <end position="225"/>
    </location>
</feature>
<evidence type="ECO:0008006" key="4">
    <source>
        <dbReference type="Google" id="ProtNLM"/>
    </source>
</evidence>
<evidence type="ECO:0000256" key="1">
    <source>
        <dbReference type="SAM" id="SignalP"/>
    </source>
</evidence>
<evidence type="ECO:0000313" key="2">
    <source>
        <dbReference type="EMBL" id="CCK77893.1"/>
    </source>
</evidence>